<dbReference type="Proteomes" id="UP001203761">
    <property type="component" value="Unassembled WGS sequence"/>
</dbReference>
<reference evidence="2" key="1">
    <citation type="submission" date="2022-02" db="EMBL/GenBank/DDBJ databases">
        <authorList>
            <person name="Lee M."/>
            <person name="Kim S.-J."/>
            <person name="Jung M.-Y."/>
        </authorList>
    </citation>
    <scope>NUCLEOTIDE SEQUENCE</scope>
    <source>
        <strain evidence="2">JHP9</strain>
    </source>
</reference>
<gene>
    <name evidence="2" type="ORF">Bequi_09930</name>
</gene>
<dbReference type="RefSeq" id="WP_249737776.1">
    <property type="nucleotide sequence ID" value="NZ_JAKNCJ010000004.1"/>
</dbReference>
<evidence type="ECO:0000313" key="3">
    <source>
        <dbReference type="Proteomes" id="UP001203761"/>
    </source>
</evidence>
<feature type="compositionally biased region" description="Low complexity" evidence="1">
    <location>
        <begin position="33"/>
        <end position="50"/>
    </location>
</feature>
<evidence type="ECO:0000313" key="2">
    <source>
        <dbReference type="EMBL" id="MCL6423702.1"/>
    </source>
</evidence>
<dbReference type="EMBL" id="JAKNCJ010000004">
    <property type="protein sequence ID" value="MCL6423702.1"/>
    <property type="molecule type" value="Genomic_DNA"/>
</dbReference>
<feature type="region of interest" description="Disordered" evidence="1">
    <location>
        <begin position="31"/>
        <end position="50"/>
    </location>
</feature>
<feature type="region of interest" description="Disordered" evidence="1">
    <location>
        <begin position="223"/>
        <end position="242"/>
    </location>
</feature>
<protein>
    <submittedName>
        <fullName evidence="2">Uncharacterized protein</fullName>
    </submittedName>
</protein>
<sequence length="242" mass="25740">MSWQHDEDWGMDAAQFGWSDEPADLPAAIDWQAGSATPSASPADPAGAPAEVYGFPAAPDEASLRFIASPAAQSAPPPPQHRRAPISWMPGDEHLIAPTATLPLVQAAELYLSLLHVTKGDALCLSEATEAGKGGRKVHAEEKGLSVQQIVGRAGMNAITHYWDALWPLRAAGPTRSIAQCTSCMSIWYVPGGSSAPPRRCELSQSCEGPVEKAYVQFTPTELARKKASAGRRGAQKDETED</sequence>
<comment type="caution">
    <text evidence="2">The sequence shown here is derived from an EMBL/GenBank/DDBJ whole genome shotgun (WGS) entry which is preliminary data.</text>
</comment>
<organism evidence="2 3">
    <name type="scientific">Brachybacterium equifaecis</name>
    <dbReference type="NCBI Taxonomy" id="2910770"/>
    <lineage>
        <taxon>Bacteria</taxon>
        <taxon>Bacillati</taxon>
        <taxon>Actinomycetota</taxon>
        <taxon>Actinomycetes</taxon>
        <taxon>Micrococcales</taxon>
        <taxon>Dermabacteraceae</taxon>
        <taxon>Brachybacterium</taxon>
    </lineage>
</organism>
<keyword evidence="3" id="KW-1185">Reference proteome</keyword>
<evidence type="ECO:0000256" key="1">
    <source>
        <dbReference type="SAM" id="MobiDB-lite"/>
    </source>
</evidence>
<name>A0ABT0R1B9_9MICO</name>
<proteinExistence type="predicted"/>
<accession>A0ABT0R1B9</accession>